<name>A0ABV4YGT5_9CYAN</name>
<dbReference type="SUPFAM" id="SSF161084">
    <property type="entry name" value="MAPEG domain-like"/>
    <property type="match status" value="1"/>
</dbReference>
<reference evidence="6 7" key="1">
    <citation type="submission" date="2024-09" db="EMBL/GenBank/DDBJ databases">
        <title>Floridaenema gen nov. (Aerosakkonemataceae, Aerosakkonematales ord. nov., Cyanobacteria) from benthic tropical and subtropical fresh waters, with the description of four new species.</title>
        <authorList>
            <person name="Moretto J.A."/>
            <person name="Berthold D.E."/>
            <person name="Lefler F.W."/>
            <person name="Huang I.-S."/>
            <person name="Laughinghouse H. IV."/>
        </authorList>
    </citation>
    <scope>NUCLEOTIDE SEQUENCE [LARGE SCALE GENOMIC DNA]</scope>
    <source>
        <strain evidence="6 7">BLCC-F154</strain>
    </source>
</reference>
<evidence type="ECO:0000256" key="4">
    <source>
        <dbReference type="ARBA" id="ARBA00023136"/>
    </source>
</evidence>
<feature type="transmembrane region" description="Helical" evidence="5">
    <location>
        <begin position="112"/>
        <end position="130"/>
    </location>
</feature>
<dbReference type="RefSeq" id="WP_413259521.1">
    <property type="nucleotide sequence ID" value="NZ_JBHFNS010000082.1"/>
</dbReference>
<dbReference type="Proteomes" id="UP001576776">
    <property type="component" value="Unassembled WGS sequence"/>
</dbReference>
<proteinExistence type="predicted"/>
<protein>
    <submittedName>
        <fullName evidence="6">MAPEG family protein</fullName>
    </submittedName>
</protein>
<keyword evidence="7" id="KW-1185">Reference proteome</keyword>
<dbReference type="EMBL" id="JBHFNS010000082">
    <property type="protein sequence ID" value="MFB2938036.1"/>
    <property type="molecule type" value="Genomic_DNA"/>
</dbReference>
<evidence type="ECO:0000313" key="6">
    <source>
        <dbReference type="EMBL" id="MFB2938036.1"/>
    </source>
</evidence>
<organism evidence="6 7">
    <name type="scientific">Floridaenema fluviatile BLCC-F154</name>
    <dbReference type="NCBI Taxonomy" id="3153640"/>
    <lineage>
        <taxon>Bacteria</taxon>
        <taxon>Bacillati</taxon>
        <taxon>Cyanobacteriota</taxon>
        <taxon>Cyanophyceae</taxon>
        <taxon>Oscillatoriophycideae</taxon>
        <taxon>Aerosakkonematales</taxon>
        <taxon>Aerosakkonemataceae</taxon>
        <taxon>Floridanema</taxon>
        <taxon>Floridanema fluviatile</taxon>
    </lineage>
</organism>
<keyword evidence="3 5" id="KW-1133">Transmembrane helix</keyword>
<evidence type="ECO:0000256" key="3">
    <source>
        <dbReference type="ARBA" id="ARBA00022989"/>
    </source>
</evidence>
<dbReference type="InterPro" id="IPR023352">
    <property type="entry name" value="MAPEG-like_dom_sf"/>
</dbReference>
<evidence type="ECO:0000256" key="2">
    <source>
        <dbReference type="ARBA" id="ARBA00022692"/>
    </source>
</evidence>
<feature type="transmembrane region" description="Helical" evidence="5">
    <location>
        <begin position="6"/>
        <end position="27"/>
    </location>
</feature>
<evidence type="ECO:0000313" key="7">
    <source>
        <dbReference type="Proteomes" id="UP001576776"/>
    </source>
</evidence>
<comment type="subcellular location">
    <subcellularLocation>
        <location evidence="1">Membrane</location>
    </subcellularLocation>
</comment>
<dbReference type="InterPro" id="IPR001129">
    <property type="entry name" value="Membr-assoc_MAPEG"/>
</dbReference>
<gene>
    <name evidence="6" type="ORF">ACE1B6_22540</name>
</gene>
<dbReference type="Pfam" id="PF01124">
    <property type="entry name" value="MAPEG"/>
    <property type="match status" value="1"/>
</dbReference>
<evidence type="ECO:0000256" key="1">
    <source>
        <dbReference type="ARBA" id="ARBA00004370"/>
    </source>
</evidence>
<comment type="caution">
    <text evidence="6">The sequence shown here is derived from an EMBL/GenBank/DDBJ whole genome shotgun (WGS) entry which is preliminary data.</text>
</comment>
<accession>A0ABV4YGT5</accession>
<keyword evidence="2 5" id="KW-0812">Transmembrane</keyword>
<dbReference type="PANTHER" id="PTHR35371:SF1">
    <property type="entry name" value="BLR7753 PROTEIN"/>
    <property type="match status" value="1"/>
</dbReference>
<keyword evidence="4 5" id="KW-0472">Membrane</keyword>
<evidence type="ECO:0000256" key="5">
    <source>
        <dbReference type="SAM" id="Phobius"/>
    </source>
</evidence>
<sequence length="134" mass="14546">MSGSITFLYCIAVAIVLVYVPFLLVAFARVNLGTEALATPRAMVDKLPAYAQRATWAHQNSFEALMIFAPAALMAYITGVSSTLAIFAGLTFLVARLFYSVFYILNVPLLRSLMFAIATLCSGTLIVLSLNQAR</sequence>
<dbReference type="PANTHER" id="PTHR35371">
    <property type="entry name" value="INNER MEMBRANE PROTEIN"/>
    <property type="match status" value="1"/>
</dbReference>
<dbReference type="Gene3D" id="1.20.120.550">
    <property type="entry name" value="Membrane associated eicosanoid/glutathione metabolism-like domain"/>
    <property type="match status" value="1"/>
</dbReference>